<evidence type="ECO:0000256" key="1">
    <source>
        <dbReference type="ARBA" id="ARBA00022723"/>
    </source>
</evidence>
<protein>
    <recommendedName>
        <fullName evidence="5">E3 ubiquitin-protein ligase</fullName>
        <ecNumber evidence="5">2.3.2.27</ecNumber>
    </recommendedName>
</protein>
<dbReference type="PROSITE" id="PS51157">
    <property type="entry name" value="ZF_UBR"/>
    <property type="match status" value="1"/>
</dbReference>
<feature type="domain" description="UBR-type" evidence="6">
    <location>
        <begin position="83"/>
        <end position="154"/>
    </location>
</feature>
<keyword evidence="5" id="KW-0833">Ubl conjugation pathway</keyword>
<dbReference type="Proteomes" id="UP000695022">
    <property type="component" value="Unplaced"/>
</dbReference>
<dbReference type="GeneID" id="106810049"/>
<evidence type="ECO:0000313" key="7">
    <source>
        <dbReference type="Proteomes" id="UP000695022"/>
    </source>
</evidence>
<comment type="pathway">
    <text evidence="5">Protein modification; protein ubiquitination.</text>
</comment>
<comment type="catalytic activity">
    <reaction evidence="5">
        <text>S-ubiquitinyl-[E2 ubiquitin-conjugating enzyme]-L-cysteine + [acceptor protein]-L-lysine = [E2 ubiquitin-conjugating enzyme]-L-cysteine + N(6)-ubiquitinyl-[acceptor protein]-L-lysine.</text>
        <dbReference type="EC" id="2.3.2.27"/>
    </reaction>
</comment>
<dbReference type="Pfam" id="PF02207">
    <property type="entry name" value="zf-UBR"/>
    <property type="match status" value="1"/>
</dbReference>
<proteinExistence type="inferred from homology"/>
<evidence type="ECO:0000259" key="6">
    <source>
        <dbReference type="PROSITE" id="PS51157"/>
    </source>
</evidence>
<accession>A0ABM1E9D2</accession>
<keyword evidence="3 5" id="KW-0862">Zinc</keyword>
<keyword evidence="5" id="KW-0808">Transferase</keyword>
<dbReference type="PANTHER" id="PTHR21497">
    <property type="entry name" value="UBIQUITIN LIGASE E3 ALPHA-RELATED"/>
    <property type="match status" value="1"/>
</dbReference>
<keyword evidence="2 5" id="KW-0863">Zinc-finger</keyword>
<keyword evidence="1 5" id="KW-0479">Metal-binding</keyword>
<name>A0ABM1E9D2_PRICU</name>
<dbReference type="InterPro" id="IPR039164">
    <property type="entry name" value="UBR1-like"/>
</dbReference>
<comment type="function">
    <text evidence="5">Ubiquitin ligase protein which is a component of the N-end rule pathway. Recognizes and binds to proteins bearing specific N-terminal residues that are destabilizing according to the N-end rule, leading to their ubiquitination and subsequent degradation.</text>
</comment>
<evidence type="ECO:0000313" key="8">
    <source>
        <dbReference type="RefSeq" id="XP_014668803.1"/>
    </source>
</evidence>
<dbReference type="InterPro" id="IPR003126">
    <property type="entry name" value="Znf_UBR"/>
</dbReference>
<sequence length="684" mass="78383">MMAAQIFLRKGQMDGKRGAASYFKSHCHRESGLQQLNELLDTILDPTKPINDWETIDWCRWLMAGGQTPDDFAKTVRLYDNATTCGLVWTSNFVAYRCRTCGISLYMSLCADCFRAGNHEGHDYNMFRSQAGGACDCGDPSVMKEEGFCPRHGPSKDDNSPCIPEDLLGVAEAMMPRITLRLVQYLRAQHAKADDLDSHLIAIKDVEVFLTFLHTLSDMGAAMQRKLIHALINPLIYKNLTEETNPYMKESQAQFSAVVASMVKPVFVIGIDFQDKLEYKTFLDELTLWTVKYEFPQKLVTLLLNMLTENDYKEAFTRTFVQHYTRISLALANSKQSNTLSNRVVHVSVQLFSNEQLALKMAEENHLITTMLISLTHMVMNALVNDSDESSFDQTVNCAEKVMKEHCYWPLVSDLINVLSHKAVSFLFMSDAKLLEMWFELVTYFQAMNMNQRERVHHVEYEPNTYYASFSAELEACSSPLWVLAGHLRTPDTLHYTKALLEKCMSALLNWFDAINIRSLDSSCKLSFHLPLHRWYALFISHAVQFQGATLEELLPSGSDLDEVLWDLMIHPLQIQVSFYEIFASMWVRNGLQIKGQAMTYVQCHFCNSLVDPDIFMLQVCACKLDPDKYLSKVIEKFHTEDWLAFRKERSKNAFLEKEKDLPLMEGMLTFLAQLLTIRLHLGS</sequence>
<dbReference type="SMART" id="SM00396">
    <property type="entry name" value="ZnF_UBR1"/>
    <property type="match status" value="1"/>
</dbReference>
<dbReference type="EC" id="2.3.2.27" evidence="5"/>
<evidence type="ECO:0000256" key="2">
    <source>
        <dbReference type="ARBA" id="ARBA00022771"/>
    </source>
</evidence>
<dbReference type="CDD" id="cd19673">
    <property type="entry name" value="UBR-box_UBR3"/>
    <property type="match status" value="1"/>
</dbReference>
<comment type="similarity">
    <text evidence="5">Belongs to the E3 ubiquitin-protein ligase UBR1-like family.</text>
</comment>
<dbReference type="PANTHER" id="PTHR21497:SF39">
    <property type="entry name" value="E3 UBIQUITIN-PROTEIN LIGASE UBR3"/>
    <property type="match status" value="1"/>
</dbReference>
<evidence type="ECO:0000256" key="4">
    <source>
        <dbReference type="PROSITE-ProRule" id="PRU00508"/>
    </source>
</evidence>
<keyword evidence="7" id="KW-1185">Reference proteome</keyword>
<dbReference type="RefSeq" id="XP_014668803.1">
    <property type="nucleotide sequence ID" value="XM_014813317.1"/>
</dbReference>
<feature type="zinc finger region" description="UBR-type" evidence="4">
    <location>
        <begin position="83"/>
        <end position="154"/>
    </location>
</feature>
<evidence type="ECO:0000256" key="5">
    <source>
        <dbReference type="RuleBase" id="RU366018"/>
    </source>
</evidence>
<dbReference type="Gene3D" id="2.10.110.30">
    <property type="match status" value="1"/>
</dbReference>
<gene>
    <name evidence="8" type="primary">LOC106810049</name>
</gene>
<evidence type="ECO:0000256" key="3">
    <source>
        <dbReference type="ARBA" id="ARBA00022833"/>
    </source>
</evidence>
<reference evidence="8" key="1">
    <citation type="submission" date="2025-08" db="UniProtKB">
        <authorList>
            <consortium name="RefSeq"/>
        </authorList>
    </citation>
    <scope>IDENTIFICATION</scope>
</reference>
<organism evidence="7 8">
    <name type="scientific">Priapulus caudatus</name>
    <name type="common">Priapulid worm</name>
    <dbReference type="NCBI Taxonomy" id="37621"/>
    <lineage>
        <taxon>Eukaryota</taxon>
        <taxon>Metazoa</taxon>
        <taxon>Ecdysozoa</taxon>
        <taxon>Scalidophora</taxon>
        <taxon>Priapulida</taxon>
        <taxon>Priapulimorpha</taxon>
        <taxon>Priapulimorphida</taxon>
        <taxon>Priapulidae</taxon>
        <taxon>Priapulus</taxon>
    </lineage>
</organism>